<dbReference type="Pfam" id="PF17170">
    <property type="entry name" value="DUF5128"/>
    <property type="match status" value="1"/>
</dbReference>
<organism evidence="1 2">
    <name type="scientific">Marinoscillum furvescens DSM 4134</name>
    <dbReference type="NCBI Taxonomy" id="1122208"/>
    <lineage>
        <taxon>Bacteria</taxon>
        <taxon>Pseudomonadati</taxon>
        <taxon>Bacteroidota</taxon>
        <taxon>Cytophagia</taxon>
        <taxon>Cytophagales</taxon>
        <taxon>Reichenbachiellaceae</taxon>
        <taxon>Marinoscillum</taxon>
    </lineage>
</organism>
<reference evidence="1 2" key="1">
    <citation type="submission" date="2018-07" db="EMBL/GenBank/DDBJ databases">
        <title>Genomic Encyclopedia of Type Strains, Phase IV (KMG-IV): sequencing the most valuable type-strain genomes for metagenomic binning, comparative biology and taxonomic classification.</title>
        <authorList>
            <person name="Goeker M."/>
        </authorList>
    </citation>
    <scope>NUCLEOTIDE SEQUENCE [LARGE SCALE GENOMIC DNA]</scope>
    <source>
        <strain evidence="1 2">DSM 4134</strain>
    </source>
</reference>
<keyword evidence="2" id="KW-1185">Reference proteome</keyword>
<protein>
    <submittedName>
        <fullName evidence="1">6-bladed beta-propeller protein</fullName>
    </submittedName>
</protein>
<evidence type="ECO:0000313" key="1">
    <source>
        <dbReference type="EMBL" id="RED98403.1"/>
    </source>
</evidence>
<name>A0A3D9L210_MARFU</name>
<comment type="caution">
    <text evidence="1">The sequence shown here is derived from an EMBL/GenBank/DDBJ whole genome shotgun (WGS) entry which is preliminary data.</text>
</comment>
<evidence type="ECO:0000313" key="2">
    <source>
        <dbReference type="Proteomes" id="UP000256779"/>
    </source>
</evidence>
<sequence length="368" mass="41911">MNGDVNSEHYILDVDDEKVYHYSQLFDTCFIVPLNTTKENLIGKISSVIIGKEILLVLDAQMSKAIFLYDFHGKLKTKIRRLGKGPGEYKHPNNVVLVEDDERIYIQDSGQNKILVYSLKGEFLWEKPMNLNIRDLQYVNGVLCAFTFDQTGKTSLVLYDLDLNKMKSVYIHLEDDIHIVNGVVENYLYQNYDGAGLYAKNTFSNKLIETKGDSLSKLISISFSSGSFNYEPDITYDAADVFKRFKENDIISLSDQIVDSPSFMMLGLIKGNQGRMAILDKSHNSLYYIKELNNDMDGLWGGVSSIGRHNVNANYFISIIPANIFNQRIHDINLENHPYGSILSKMTVGDFDNPILILYKIKKNANFD</sequence>
<dbReference type="Proteomes" id="UP000256779">
    <property type="component" value="Unassembled WGS sequence"/>
</dbReference>
<accession>A0A3D9L210</accession>
<dbReference type="InterPro" id="IPR011042">
    <property type="entry name" value="6-blade_b-propeller_TolB-like"/>
</dbReference>
<dbReference type="EMBL" id="QREG01000010">
    <property type="protein sequence ID" value="RED98403.1"/>
    <property type="molecule type" value="Genomic_DNA"/>
</dbReference>
<proteinExistence type="predicted"/>
<gene>
    <name evidence="1" type="ORF">C7460_11075</name>
</gene>
<dbReference type="Gene3D" id="2.120.10.30">
    <property type="entry name" value="TolB, C-terminal domain"/>
    <property type="match status" value="1"/>
</dbReference>
<dbReference type="SUPFAM" id="SSF69304">
    <property type="entry name" value="Tricorn protease N-terminal domain"/>
    <property type="match status" value="1"/>
</dbReference>
<dbReference type="AlphaFoldDB" id="A0A3D9L210"/>